<keyword evidence="4" id="KW-0694">RNA-binding</keyword>
<organism evidence="8 9">
    <name type="scientific">Akkermansia glycaniphila</name>
    <dbReference type="NCBI Taxonomy" id="1679444"/>
    <lineage>
        <taxon>Bacteria</taxon>
        <taxon>Pseudomonadati</taxon>
        <taxon>Verrucomicrobiota</taxon>
        <taxon>Verrucomicrobiia</taxon>
        <taxon>Verrucomicrobiales</taxon>
        <taxon>Akkermansiaceae</taxon>
        <taxon>Akkermansia</taxon>
    </lineage>
</organism>
<dbReference type="EMBL" id="LT629973">
    <property type="protein sequence ID" value="SEH77809.1"/>
    <property type="molecule type" value="Genomic_DNA"/>
</dbReference>
<dbReference type="PANTHER" id="PTHR33370:SF1">
    <property type="entry name" value="TRANSLATION INITIATION FACTOR IF-1, CHLOROPLASTIC"/>
    <property type="match status" value="1"/>
</dbReference>
<dbReference type="NCBIfam" id="TIGR00008">
    <property type="entry name" value="infA"/>
    <property type="match status" value="1"/>
</dbReference>
<dbReference type="Proteomes" id="UP000176204">
    <property type="component" value="Chromosome I"/>
</dbReference>
<dbReference type="GO" id="GO:0043022">
    <property type="term" value="F:ribosome binding"/>
    <property type="evidence" value="ECO:0007669"/>
    <property type="project" value="UniProtKB-UniRule"/>
</dbReference>
<evidence type="ECO:0000259" key="7">
    <source>
        <dbReference type="PROSITE" id="PS50832"/>
    </source>
</evidence>
<dbReference type="Gene3D" id="2.40.50.140">
    <property type="entry name" value="Nucleic acid-binding proteins"/>
    <property type="match status" value="1"/>
</dbReference>
<keyword evidence="4" id="KW-0699">rRNA-binding</keyword>
<comment type="similarity">
    <text evidence="1 4">Belongs to the IF-1 family.</text>
</comment>
<feature type="compositionally biased region" description="Gly residues" evidence="6">
    <location>
        <begin position="54"/>
        <end position="69"/>
    </location>
</feature>
<evidence type="ECO:0000313" key="8">
    <source>
        <dbReference type="EMBL" id="SEH77809.1"/>
    </source>
</evidence>
<evidence type="ECO:0000256" key="5">
    <source>
        <dbReference type="NCBIfam" id="TIGR00008"/>
    </source>
</evidence>
<dbReference type="GO" id="GO:0005829">
    <property type="term" value="C:cytosol"/>
    <property type="evidence" value="ECO:0007669"/>
    <property type="project" value="TreeGrafter"/>
</dbReference>
<feature type="region of interest" description="Disordered" evidence="6">
    <location>
        <begin position="1"/>
        <end position="99"/>
    </location>
</feature>
<dbReference type="AlphaFoldDB" id="A0A1H6KV42"/>
<evidence type="ECO:0000256" key="3">
    <source>
        <dbReference type="ARBA" id="ARBA00022917"/>
    </source>
</evidence>
<dbReference type="CDD" id="cd04451">
    <property type="entry name" value="S1_IF1"/>
    <property type="match status" value="1"/>
</dbReference>
<dbReference type="SUPFAM" id="SSF50249">
    <property type="entry name" value="Nucleic acid-binding proteins"/>
    <property type="match status" value="1"/>
</dbReference>
<dbReference type="InterPro" id="IPR003029">
    <property type="entry name" value="S1_domain"/>
</dbReference>
<feature type="domain" description="S1-like" evidence="7">
    <location>
        <begin position="91"/>
        <end position="166"/>
    </location>
</feature>
<gene>
    <name evidence="4" type="primary">infA</name>
    <name evidence="8" type="ORF">PYTT_0676</name>
</gene>
<dbReference type="InterPro" id="IPR012340">
    <property type="entry name" value="NA-bd_OB-fold"/>
</dbReference>
<keyword evidence="2 4" id="KW-0396">Initiation factor</keyword>
<keyword evidence="3 4" id="KW-0648">Protein biosynthesis</keyword>
<keyword evidence="4" id="KW-0963">Cytoplasm</keyword>
<dbReference type="GO" id="GO:0003743">
    <property type="term" value="F:translation initiation factor activity"/>
    <property type="evidence" value="ECO:0007669"/>
    <property type="project" value="UniProtKB-UniRule"/>
</dbReference>
<dbReference type="PANTHER" id="PTHR33370">
    <property type="entry name" value="TRANSLATION INITIATION FACTOR IF-1, CHLOROPLASTIC"/>
    <property type="match status" value="1"/>
</dbReference>
<reference evidence="9" key="1">
    <citation type="submission" date="2016-09" db="EMBL/GenBank/DDBJ databases">
        <authorList>
            <person name="Koehorst J."/>
        </authorList>
    </citation>
    <scope>NUCLEOTIDE SEQUENCE [LARGE SCALE GENOMIC DNA]</scope>
</reference>
<dbReference type="STRING" id="1679444.PYTT_0676"/>
<proteinExistence type="inferred from homology"/>
<comment type="function">
    <text evidence="4">One of the essential components for the initiation of protein synthesis. Stabilizes the binding of IF-2 and IF-3 on the 30S subunit to which N-formylmethionyl-tRNA(fMet) subsequently binds. Helps modulate mRNA selection, yielding the 30S pre-initiation complex (PIC). Upon addition of the 50S ribosomal subunit IF-1, IF-2 and IF-3 are released leaving the mature 70S translation initiation complex.</text>
</comment>
<name>A0A1H6KV42_9BACT</name>
<evidence type="ECO:0000313" key="9">
    <source>
        <dbReference type="Proteomes" id="UP000176204"/>
    </source>
</evidence>
<evidence type="ECO:0000256" key="1">
    <source>
        <dbReference type="ARBA" id="ARBA00010939"/>
    </source>
</evidence>
<feature type="compositionally biased region" description="Low complexity" evidence="6">
    <location>
        <begin position="7"/>
        <end position="53"/>
    </location>
</feature>
<dbReference type="SMART" id="SM00316">
    <property type="entry name" value="S1"/>
    <property type="match status" value="1"/>
</dbReference>
<dbReference type="InterPro" id="IPR004368">
    <property type="entry name" value="TIF_IF1"/>
</dbReference>
<keyword evidence="9" id="KW-1185">Reference proteome</keyword>
<comment type="subunit">
    <text evidence="4">Component of the 30S ribosomal translation pre-initiation complex which assembles on the 30S ribosome in the order IF-2 and IF-3, IF-1 and N-formylmethionyl-tRNA(fMet); mRNA recruitment can occur at any time during PIC assembly.</text>
</comment>
<evidence type="ECO:0000256" key="4">
    <source>
        <dbReference type="HAMAP-Rule" id="MF_00075"/>
    </source>
</evidence>
<protein>
    <recommendedName>
        <fullName evidence="4 5">Translation initiation factor IF-1</fullName>
    </recommendedName>
</protein>
<dbReference type="FunFam" id="2.40.50.140:FF:000002">
    <property type="entry name" value="Translation initiation factor IF-1"/>
    <property type="match status" value="1"/>
</dbReference>
<dbReference type="InterPro" id="IPR006196">
    <property type="entry name" value="RNA-binding_domain_S1_IF1"/>
</dbReference>
<evidence type="ECO:0000256" key="6">
    <source>
        <dbReference type="SAM" id="MobiDB-lite"/>
    </source>
</evidence>
<dbReference type="Pfam" id="PF01176">
    <property type="entry name" value="eIF-1a"/>
    <property type="match status" value="1"/>
</dbReference>
<dbReference type="KEGG" id="agl:PYTT_0676"/>
<evidence type="ECO:0000256" key="2">
    <source>
        <dbReference type="ARBA" id="ARBA00022540"/>
    </source>
</evidence>
<comment type="subcellular location">
    <subcellularLocation>
        <location evidence="4">Cytoplasm</location>
    </subcellularLocation>
</comment>
<dbReference type="PROSITE" id="PS50832">
    <property type="entry name" value="S1_IF1_TYPE"/>
    <property type="match status" value="1"/>
</dbReference>
<sequence length="166" mass="17139">MSPQPSPSNNRGSNSANRPASAGANRSAAPAGNRSAATPSAAAPAGNRSAAPGGNRGPAPGGNRGGGPGRKNNGGKNRSRGFVNNRNAKKNTEEASAEDQIELEGVVSAVLAGTMFKVKLPNGHELLAHISGKMRKRFIRLVVGDKVKLEMSPYDTTKARITFRIG</sequence>
<dbReference type="HAMAP" id="MF_00075">
    <property type="entry name" value="IF_1"/>
    <property type="match status" value="1"/>
</dbReference>
<accession>A0A1H6KV42</accession>
<dbReference type="GO" id="GO:0019843">
    <property type="term" value="F:rRNA binding"/>
    <property type="evidence" value="ECO:0007669"/>
    <property type="project" value="UniProtKB-UniRule"/>
</dbReference>